<evidence type="ECO:0000256" key="1">
    <source>
        <dbReference type="SAM" id="MobiDB-lite"/>
    </source>
</evidence>
<dbReference type="AlphaFoldDB" id="A0A9N9GEK0"/>
<dbReference type="Proteomes" id="UP000789831">
    <property type="component" value="Unassembled WGS sequence"/>
</dbReference>
<keyword evidence="2" id="KW-0472">Membrane</keyword>
<keyword evidence="2" id="KW-0812">Transmembrane</keyword>
<keyword evidence="2" id="KW-1133">Transmembrane helix</keyword>
<sequence length="148" mass="16164">MAVIPSSNTLTRRDASLSDTKDNATYIILGLIIGLFLLLGILIIVAIVRARTKKATTTNTDTIETIEVTTQQQLHQQQAKDSKEEQKLSGEQTTRGETSNSGRKELRTFILDQNRNSNGSTLVGLSIRDSVTSAETIFTSPRASRASL</sequence>
<feature type="compositionally biased region" description="Polar residues" evidence="1">
    <location>
        <begin position="89"/>
        <end position="101"/>
    </location>
</feature>
<reference evidence="3" key="1">
    <citation type="submission" date="2021-06" db="EMBL/GenBank/DDBJ databases">
        <authorList>
            <person name="Kallberg Y."/>
            <person name="Tangrot J."/>
            <person name="Rosling A."/>
        </authorList>
    </citation>
    <scope>NUCLEOTIDE SEQUENCE</scope>
    <source>
        <strain evidence="3">MT106</strain>
    </source>
</reference>
<comment type="caution">
    <text evidence="3">The sequence shown here is derived from an EMBL/GenBank/DDBJ whole genome shotgun (WGS) entry which is preliminary data.</text>
</comment>
<feature type="region of interest" description="Disordered" evidence="1">
    <location>
        <begin position="71"/>
        <end position="106"/>
    </location>
</feature>
<organism evidence="3 4">
    <name type="scientific">Ambispora gerdemannii</name>
    <dbReference type="NCBI Taxonomy" id="144530"/>
    <lineage>
        <taxon>Eukaryota</taxon>
        <taxon>Fungi</taxon>
        <taxon>Fungi incertae sedis</taxon>
        <taxon>Mucoromycota</taxon>
        <taxon>Glomeromycotina</taxon>
        <taxon>Glomeromycetes</taxon>
        <taxon>Archaeosporales</taxon>
        <taxon>Ambisporaceae</taxon>
        <taxon>Ambispora</taxon>
    </lineage>
</organism>
<accession>A0A9N9GEK0</accession>
<feature type="transmembrane region" description="Helical" evidence="2">
    <location>
        <begin position="26"/>
        <end position="48"/>
    </location>
</feature>
<protein>
    <submittedName>
        <fullName evidence="3">7925_t:CDS:1</fullName>
    </submittedName>
</protein>
<evidence type="ECO:0000256" key="2">
    <source>
        <dbReference type="SAM" id="Phobius"/>
    </source>
</evidence>
<name>A0A9N9GEK0_9GLOM</name>
<feature type="compositionally biased region" description="Basic and acidic residues" evidence="1">
    <location>
        <begin position="78"/>
        <end position="88"/>
    </location>
</feature>
<proteinExistence type="predicted"/>
<dbReference type="EMBL" id="CAJVPL010002149">
    <property type="protein sequence ID" value="CAG8600807.1"/>
    <property type="molecule type" value="Genomic_DNA"/>
</dbReference>
<evidence type="ECO:0000313" key="4">
    <source>
        <dbReference type="Proteomes" id="UP000789831"/>
    </source>
</evidence>
<keyword evidence="4" id="KW-1185">Reference proteome</keyword>
<dbReference type="OrthoDB" id="10633344at2759"/>
<gene>
    <name evidence="3" type="ORF">AGERDE_LOCUS9092</name>
</gene>
<evidence type="ECO:0000313" key="3">
    <source>
        <dbReference type="EMBL" id="CAG8600807.1"/>
    </source>
</evidence>